<dbReference type="PROSITE" id="PS51819">
    <property type="entry name" value="VOC"/>
    <property type="match status" value="1"/>
</dbReference>
<dbReference type="EMBL" id="CP141261">
    <property type="protein sequence ID" value="WRL66630.1"/>
    <property type="molecule type" value="Genomic_DNA"/>
</dbReference>
<accession>A0ABZ1B758</accession>
<keyword evidence="4" id="KW-1185">Reference proteome</keyword>
<feature type="domain" description="VOC" evidence="2">
    <location>
        <begin position="397"/>
        <end position="516"/>
    </location>
</feature>
<dbReference type="InterPro" id="IPR029058">
    <property type="entry name" value="AB_hydrolase_fold"/>
</dbReference>
<dbReference type="InterPro" id="IPR029068">
    <property type="entry name" value="Glyas_Bleomycin-R_OHBP_Dase"/>
</dbReference>
<dbReference type="Pfam" id="PF06500">
    <property type="entry name" value="FrsA-like"/>
    <property type="match status" value="1"/>
</dbReference>
<dbReference type="InterPro" id="IPR037523">
    <property type="entry name" value="VOC_core"/>
</dbReference>
<dbReference type="PANTHER" id="PTHR36503">
    <property type="entry name" value="BLR2520 PROTEIN"/>
    <property type="match status" value="1"/>
</dbReference>
<dbReference type="Pfam" id="PF00903">
    <property type="entry name" value="Glyoxalase"/>
    <property type="match status" value="1"/>
</dbReference>
<feature type="region of interest" description="Disordered" evidence="1">
    <location>
        <begin position="245"/>
        <end position="388"/>
    </location>
</feature>
<evidence type="ECO:0000259" key="2">
    <source>
        <dbReference type="PROSITE" id="PS51819"/>
    </source>
</evidence>
<dbReference type="InterPro" id="IPR010520">
    <property type="entry name" value="FrsA-like"/>
</dbReference>
<dbReference type="RefSeq" id="WP_324277942.1">
    <property type="nucleotide sequence ID" value="NZ_CP141261.1"/>
</dbReference>
<reference evidence="3 4" key="1">
    <citation type="submission" date="2023-12" db="EMBL/GenBank/DDBJ databases">
        <title>Blastococcus brunescens sp. nov., an actonobacterium isolated from sandstone collected in sahara desert.</title>
        <authorList>
            <person name="Gtari M."/>
            <person name="Ghodhbane F."/>
        </authorList>
    </citation>
    <scope>NUCLEOTIDE SEQUENCE [LARGE SCALE GENOMIC DNA]</scope>
    <source>
        <strain evidence="3 4">BMG 8361</strain>
    </source>
</reference>
<dbReference type="Gene3D" id="3.40.50.1820">
    <property type="entry name" value="alpha/beta hydrolase"/>
    <property type="match status" value="1"/>
</dbReference>
<sequence>MFEYFPTGPYTWNLGVVATLNSGGLIDEVDRACRPIKDAANAGEDARTPEFLRAWTALTDQLVGQAEDAEKAGHTRTAGQLYFRASNYLAQAERMLAHSDPNRVPTYRRMLEIAQKAFDTHSPRVSRVEIPYEGTTLPAYFSAAPATDDGPAPVIVLVNGLDSTKEHMYASNHWEELAARGISCLMLDQPGTGEALRLQGITARIDTEVWAGAAVDWLETRADVDASRIGIVGWSLGGYYARARPPSRSGSRSAWPGGQPQLGRGAASSQGARGRAPGPPLLVARPLGVGPGRRREQPRRVPRLRRRHPPRRRRREDHRAVPHRPRRERPADPAGVRAPLLRPGGQLTEAGAPRVHPRGGRDRAHRSRPPPSREHLRRRLGGRHLRRAEPEGLTAVPMLFVTLPVRDVLTSRAFYEALGFGINEHSSDGHTAAVVVDDNIVVTLLTRESFPVDVGDQAAGPTVVHCLIVEDRPEVDDMVAKALAAGGTRLPATDDDSTYTGSFADPDGHVWQVRWMDQLHVVN</sequence>
<dbReference type="Gene3D" id="3.10.180.10">
    <property type="entry name" value="2,3-Dihydroxybiphenyl 1,2-Dioxygenase, domain 1"/>
    <property type="match status" value="1"/>
</dbReference>
<feature type="compositionally biased region" description="Basic residues" evidence="1">
    <location>
        <begin position="375"/>
        <end position="386"/>
    </location>
</feature>
<evidence type="ECO:0000313" key="3">
    <source>
        <dbReference type="EMBL" id="WRL66630.1"/>
    </source>
</evidence>
<dbReference type="SUPFAM" id="SSF53474">
    <property type="entry name" value="alpha/beta-Hydrolases"/>
    <property type="match status" value="1"/>
</dbReference>
<gene>
    <name evidence="3" type="ORF">U6N30_15265</name>
</gene>
<feature type="compositionally biased region" description="Basic residues" evidence="1">
    <location>
        <begin position="300"/>
        <end position="327"/>
    </location>
</feature>
<dbReference type="PANTHER" id="PTHR36503:SF2">
    <property type="entry name" value="BLR2408 PROTEIN"/>
    <property type="match status" value="1"/>
</dbReference>
<protein>
    <submittedName>
        <fullName evidence="3">VOC family protein</fullName>
    </submittedName>
</protein>
<name>A0ABZ1B758_9ACTN</name>
<evidence type="ECO:0000256" key="1">
    <source>
        <dbReference type="SAM" id="MobiDB-lite"/>
    </source>
</evidence>
<dbReference type="SUPFAM" id="SSF54593">
    <property type="entry name" value="Glyoxalase/Bleomycin resistance protein/Dihydroxybiphenyl dioxygenase"/>
    <property type="match status" value="1"/>
</dbReference>
<dbReference type="InterPro" id="IPR004360">
    <property type="entry name" value="Glyas_Fos-R_dOase_dom"/>
</dbReference>
<evidence type="ECO:0000313" key="4">
    <source>
        <dbReference type="Proteomes" id="UP001324287"/>
    </source>
</evidence>
<dbReference type="Proteomes" id="UP001324287">
    <property type="component" value="Chromosome"/>
</dbReference>
<feature type="compositionally biased region" description="Low complexity" evidence="1">
    <location>
        <begin position="245"/>
        <end position="276"/>
    </location>
</feature>
<organism evidence="3 4">
    <name type="scientific">Blastococcus brunescens</name>
    <dbReference type="NCBI Taxonomy" id="1564165"/>
    <lineage>
        <taxon>Bacteria</taxon>
        <taxon>Bacillati</taxon>
        <taxon>Actinomycetota</taxon>
        <taxon>Actinomycetes</taxon>
        <taxon>Geodermatophilales</taxon>
        <taxon>Geodermatophilaceae</taxon>
        <taxon>Blastococcus</taxon>
    </lineage>
</organism>
<proteinExistence type="predicted"/>
<feature type="compositionally biased region" description="Basic residues" evidence="1">
    <location>
        <begin position="355"/>
        <end position="368"/>
    </location>
</feature>